<gene>
    <name evidence="2" type="ORF">KC01_LOCUS30216</name>
</gene>
<evidence type="ECO:0000313" key="3">
    <source>
        <dbReference type="Proteomes" id="UP001497482"/>
    </source>
</evidence>
<proteinExistence type="predicted"/>
<sequence length="94" mass="10091">MSSETPALRTYANEPCAWLPVLLGRVDMAGGWCRRSRGTVGSSARPGHPQPQQLATVIGSPHKGPVQVPYPQTLELWRTPAEDTPGLSLLFSPG</sequence>
<protein>
    <submittedName>
        <fullName evidence="2">Uncharacterized protein</fullName>
    </submittedName>
</protein>
<reference evidence="2 3" key="1">
    <citation type="submission" date="2024-04" db="EMBL/GenBank/DDBJ databases">
        <authorList>
            <person name="Waldvogel A.-M."/>
            <person name="Schoenle A."/>
        </authorList>
    </citation>
    <scope>NUCLEOTIDE SEQUENCE [LARGE SCALE GENOMIC DNA]</scope>
</reference>
<keyword evidence="3" id="KW-1185">Reference proteome</keyword>
<evidence type="ECO:0000256" key="1">
    <source>
        <dbReference type="SAM" id="MobiDB-lite"/>
    </source>
</evidence>
<accession>A0AAV2LQ14</accession>
<organism evidence="2 3">
    <name type="scientific">Knipowitschia caucasica</name>
    <name type="common">Caucasian dwarf goby</name>
    <name type="synonym">Pomatoschistus caucasicus</name>
    <dbReference type="NCBI Taxonomy" id="637954"/>
    <lineage>
        <taxon>Eukaryota</taxon>
        <taxon>Metazoa</taxon>
        <taxon>Chordata</taxon>
        <taxon>Craniata</taxon>
        <taxon>Vertebrata</taxon>
        <taxon>Euteleostomi</taxon>
        <taxon>Actinopterygii</taxon>
        <taxon>Neopterygii</taxon>
        <taxon>Teleostei</taxon>
        <taxon>Neoteleostei</taxon>
        <taxon>Acanthomorphata</taxon>
        <taxon>Gobiaria</taxon>
        <taxon>Gobiiformes</taxon>
        <taxon>Gobioidei</taxon>
        <taxon>Gobiidae</taxon>
        <taxon>Gobiinae</taxon>
        <taxon>Knipowitschia</taxon>
    </lineage>
</organism>
<dbReference type="EMBL" id="OZ035825">
    <property type="protein sequence ID" value="CAL1602448.1"/>
    <property type="molecule type" value="Genomic_DNA"/>
</dbReference>
<dbReference type="AlphaFoldDB" id="A0AAV2LQ14"/>
<feature type="region of interest" description="Disordered" evidence="1">
    <location>
        <begin position="37"/>
        <end position="65"/>
    </location>
</feature>
<evidence type="ECO:0000313" key="2">
    <source>
        <dbReference type="EMBL" id="CAL1602448.1"/>
    </source>
</evidence>
<dbReference type="Proteomes" id="UP001497482">
    <property type="component" value="Chromosome 3"/>
</dbReference>
<name>A0AAV2LQ14_KNICA</name>